<feature type="transmembrane region" description="Helical" evidence="1">
    <location>
        <begin position="79"/>
        <end position="100"/>
    </location>
</feature>
<dbReference type="PANTHER" id="PTHR36834:SF1">
    <property type="entry name" value="INTEGRAL MEMBRANE PROTEIN"/>
    <property type="match status" value="1"/>
</dbReference>
<feature type="transmembrane region" description="Helical" evidence="1">
    <location>
        <begin position="145"/>
        <end position="165"/>
    </location>
</feature>
<feature type="domain" description="VanZ-like" evidence="2">
    <location>
        <begin position="43"/>
        <end position="161"/>
    </location>
</feature>
<protein>
    <submittedName>
        <fullName evidence="3">Glycopeptide antibiotics resistance protein</fullName>
    </submittedName>
</protein>
<keyword evidence="4" id="KW-1185">Reference proteome</keyword>
<feature type="transmembrane region" description="Helical" evidence="1">
    <location>
        <begin position="38"/>
        <end position="59"/>
    </location>
</feature>
<sequence length="175" mass="19548">MKGVLVMRFIPLLIILTISIISGLIINHNIKEFEKRHFYLISLVYLTFLGMILFTPISFDGTSVYVMSAGTGRVNLHQLDIIDIGFAENIILTVPLGFLIRKFFPHVSILSMAFTGFMIGGGIETSQYYLSHIFLINRTSDINDVLANALGIVVGAILMVVYEYITNRKTVVATK</sequence>
<dbReference type="InterPro" id="IPR006976">
    <property type="entry name" value="VanZ-like"/>
</dbReference>
<dbReference type="InterPro" id="IPR053150">
    <property type="entry name" value="Teicoplanin_resist-assoc"/>
</dbReference>
<evidence type="ECO:0000256" key="1">
    <source>
        <dbReference type="SAM" id="Phobius"/>
    </source>
</evidence>
<evidence type="ECO:0000313" key="4">
    <source>
        <dbReference type="Proteomes" id="UP000051515"/>
    </source>
</evidence>
<name>A0A0R1KRT0_9LACO</name>
<feature type="transmembrane region" description="Helical" evidence="1">
    <location>
        <begin position="107"/>
        <end position="125"/>
    </location>
</feature>
<evidence type="ECO:0000259" key="2">
    <source>
        <dbReference type="Pfam" id="PF04892"/>
    </source>
</evidence>
<dbReference type="AlphaFoldDB" id="A0A0R1KRT0"/>
<keyword evidence="1" id="KW-0812">Transmembrane</keyword>
<gene>
    <name evidence="3" type="ORF">FC78_GL002140</name>
</gene>
<proteinExistence type="predicted"/>
<feature type="transmembrane region" description="Helical" evidence="1">
    <location>
        <begin position="6"/>
        <end position="26"/>
    </location>
</feature>
<dbReference type="PATRIC" id="fig|1423788.3.peg.2208"/>
<organism evidence="3 4">
    <name type="scientific">Companilactobacillus bobalius DSM 19674</name>
    <dbReference type="NCBI Taxonomy" id="1423788"/>
    <lineage>
        <taxon>Bacteria</taxon>
        <taxon>Bacillati</taxon>
        <taxon>Bacillota</taxon>
        <taxon>Bacilli</taxon>
        <taxon>Lactobacillales</taxon>
        <taxon>Lactobacillaceae</taxon>
        <taxon>Companilactobacillus</taxon>
        <taxon>Companilactobacillus bobalius</taxon>
    </lineage>
</organism>
<dbReference type="PANTHER" id="PTHR36834">
    <property type="entry name" value="MEMBRANE PROTEIN-RELATED"/>
    <property type="match status" value="1"/>
</dbReference>
<dbReference type="EMBL" id="AZDY01000037">
    <property type="protein sequence ID" value="KRK83329.1"/>
    <property type="molecule type" value="Genomic_DNA"/>
</dbReference>
<comment type="caution">
    <text evidence="3">The sequence shown here is derived from an EMBL/GenBank/DDBJ whole genome shotgun (WGS) entry which is preliminary data.</text>
</comment>
<dbReference type="STRING" id="1423788.FC78_GL002140"/>
<dbReference type="Proteomes" id="UP000051515">
    <property type="component" value="Unassembled WGS sequence"/>
</dbReference>
<reference evidence="3 4" key="1">
    <citation type="journal article" date="2015" name="Genome Announc.">
        <title>Expanding the biotechnology potential of lactobacilli through comparative genomics of 213 strains and associated genera.</title>
        <authorList>
            <person name="Sun Z."/>
            <person name="Harris H.M."/>
            <person name="McCann A."/>
            <person name="Guo C."/>
            <person name="Argimon S."/>
            <person name="Zhang W."/>
            <person name="Yang X."/>
            <person name="Jeffery I.B."/>
            <person name="Cooney J.C."/>
            <person name="Kagawa T.F."/>
            <person name="Liu W."/>
            <person name="Song Y."/>
            <person name="Salvetti E."/>
            <person name="Wrobel A."/>
            <person name="Rasinkangas P."/>
            <person name="Parkhill J."/>
            <person name="Rea M.C."/>
            <person name="O'Sullivan O."/>
            <person name="Ritari J."/>
            <person name="Douillard F.P."/>
            <person name="Paul Ross R."/>
            <person name="Yang R."/>
            <person name="Briner A.E."/>
            <person name="Felis G.E."/>
            <person name="de Vos W.M."/>
            <person name="Barrangou R."/>
            <person name="Klaenhammer T.R."/>
            <person name="Caufield P.W."/>
            <person name="Cui Y."/>
            <person name="Zhang H."/>
            <person name="O'Toole P.W."/>
        </authorList>
    </citation>
    <scope>NUCLEOTIDE SEQUENCE [LARGE SCALE GENOMIC DNA]</scope>
    <source>
        <strain evidence="3 4">DSM 19674</strain>
    </source>
</reference>
<evidence type="ECO:0000313" key="3">
    <source>
        <dbReference type="EMBL" id="KRK83329.1"/>
    </source>
</evidence>
<keyword evidence="1" id="KW-0472">Membrane</keyword>
<accession>A0A0R1KRT0</accession>
<keyword evidence="1" id="KW-1133">Transmembrane helix</keyword>
<dbReference type="Pfam" id="PF04892">
    <property type="entry name" value="VanZ"/>
    <property type="match status" value="1"/>
</dbReference>